<feature type="region of interest" description="Disordered" evidence="1">
    <location>
        <begin position="1"/>
        <end position="26"/>
    </location>
</feature>
<keyword evidence="3" id="KW-1185">Reference proteome</keyword>
<dbReference type="SUPFAM" id="SSF47095">
    <property type="entry name" value="HMG-box"/>
    <property type="match status" value="1"/>
</dbReference>
<dbReference type="InterPro" id="IPR036910">
    <property type="entry name" value="HMG_box_dom_sf"/>
</dbReference>
<comment type="caution">
    <text evidence="2">The sequence shown here is derived from an EMBL/GenBank/DDBJ whole genome shotgun (WGS) entry which is preliminary data.</text>
</comment>
<accession>A0A9N9AWD0</accession>
<sequence length="151" mass="18235">MKGKQFVFVPPETPEETPEKRQESRLKREPNMFISFRKDMMRYKPYNMPMTKYSQLVSGWWKKLSKDKKSELQKQYQIKRDHNRHVKLNQVQTQGESLSKVENIEMQYQPISYQTQAPADIDYYYVYGYDPDFNYCYVEPVPVQDLVLLDI</sequence>
<dbReference type="Proteomes" id="UP000789375">
    <property type="component" value="Unassembled WGS sequence"/>
</dbReference>
<evidence type="ECO:0000313" key="3">
    <source>
        <dbReference type="Proteomes" id="UP000789375"/>
    </source>
</evidence>
<proteinExistence type="predicted"/>
<name>A0A9N9AWD0_FUNMO</name>
<evidence type="ECO:0000313" key="2">
    <source>
        <dbReference type="EMBL" id="CAG8542292.1"/>
    </source>
</evidence>
<evidence type="ECO:0000256" key="1">
    <source>
        <dbReference type="SAM" id="MobiDB-lite"/>
    </source>
</evidence>
<dbReference type="Gene3D" id="1.10.30.10">
    <property type="entry name" value="High mobility group box domain"/>
    <property type="match status" value="1"/>
</dbReference>
<organism evidence="2 3">
    <name type="scientific">Funneliformis mosseae</name>
    <name type="common">Endomycorrhizal fungus</name>
    <name type="synonym">Glomus mosseae</name>
    <dbReference type="NCBI Taxonomy" id="27381"/>
    <lineage>
        <taxon>Eukaryota</taxon>
        <taxon>Fungi</taxon>
        <taxon>Fungi incertae sedis</taxon>
        <taxon>Mucoromycota</taxon>
        <taxon>Glomeromycotina</taxon>
        <taxon>Glomeromycetes</taxon>
        <taxon>Glomerales</taxon>
        <taxon>Glomeraceae</taxon>
        <taxon>Funneliformis</taxon>
    </lineage>
</organism>
<dbReference type="EMBL" id="CAJVPP010001223">
    <property type="protein sequence ID" value="CAG8542292.1"/>
    <property type="molecule type" value="Genomic_DNA"/>
</dbReference>
<gene>
    <name evidence="2" type="ORF">FMOSSE_LOCUS6039</name>
</gene>
<reference evidence="2" key="1">
    <citation type="submission" date="2021-06" db="EMBL/GenBank/DDBJ databases">
        <authorList>
            <person name="Kallberg Y."/>
            <person name="Tangrot J."/>
            <person name="Rosling A."/>
        </authorList>
    </citation>
    <scope>NUCLEOTIDE SEQUENCE</scope>
    <source>
        <strain evidence="2">87-6 pot B 2015</strain>
    </source>
</reference>
<feature type="compositionally biased region" description="Basic and acidic residues" evidence="1">
    <location>
        <begin position="17"/>
        <end position="26"/>
    </location>
</feature>
<protein>
    <submittedName>
        <fullName evidence="2">14570_t:CDS:1</fullName>
    </submittedName>
</protein>
<dbReference type="AlphaFoldDB" id="A0A9N9AWD0"/>